<organism evidence="2 3">
    <name type="scientific">Naegleria lovaniensis</name>
    <name type="common">Amoeba</name>
    <dbReference type="NCBI Taxonomy" id="51637"/>
    <lineage>
        <taxon>Eukaryota</taxon>
        <taxon>Discoba</taxon>
        <taxon>Heterolobosea</taxon>
        <taxon>Tetramitia</taxon>
        <taxon>Eutetramitia</taxon>
        <taxon>Vahlkampfiidae</taxon>
        <taxon>Naegleria</taxon>
    </lineage>
</organism>
<proteinExistence type="predicted"/>
<keyword evidence="1" id="KW-0732">Signal</keyword>
<dbReference type="GeneID" id="68097485"/>
<gene>
    <name evidence="2" type="ORF">C9374_005030</name>
</gene>
<sequence length="225" mass="25256">MRIALTLVLILLLGVSVQLIPRTFVHATTSECRHPEDENIRIKKPPVVLHYDNTEEESLISAETTSENTLRTFGTPRVPVDTSRIETALVRGFLSQQANEYIFLNPYRYSVTGPTNLNLIDRQAFKGRDSTPCVACRLDCLGSGSIFSKCRNRYYYYGCRKKAPCFNPLTAKRTIIETGIGICIDKNGCVLKATGIKPGQGRFLLNKVIKTVRLTDLEIDRNAEL</sequence>
<reference evidence="2 3" key="1">
    <citation type="journal article" date="2018" name="BMC Genomics">
        <title>The genome of Naegleria lovaniensis, the basis for a comparative approach to unravel pathogenicity factors of the human pathogenic amoeba N. fowleri.</title>
        <authorList>
            <person name="Liechti N."/>
            <person name="Schurch N."/>
            <person name="Bruggmann R."/>
            <person name="Wittwer M."/>
        </authorList>
    </citation>
    <scope>NUCLEOTIDE SEQUENCE [LARGE SCALE GENOMIC DNA]</scope>
    <source>
        <strain evidence="2 3">ATCC 30569</strain>
    </source>
</reference>
<dbReference type="RefSeq" id="XP_044548129.1">
    <property type="nucleotide sequence ID" value="XM_044694736.1"/>
</dbReference>
<dbReference type="Proteomes" id="UP000816034">
    <property type="component" value="Unassembled WGS sequence"/>
</dbReference>
<accession>A0AA88GLI9</accession>
<feature type="signal peptide" evidence="1">
    <location>
        <begin position="1"/>
        <end position="19"/>
    </location>
</feature>
<evidence type="ECO:0000313" key="3">
    <source>
        <dbReference type="Proteomes" id="UP000816034"/>
    </source>
</evidence>
<name>A0AA88GLI9_NAELO</name>
<dbReference type="EMBL" id="PYSW02000023">
    <property type="protein sequence ID" value="KAG2382450.1"/>
    <property type="molecule type" value="Genomic_DNA"/>
</dbReference>
<protein>
    <submittedName>
        <fullName evidence="2">Uncharacterized protein</fullName>
    </submittedName>
</protein>
<keyword evidence="3" id="KW-1185">Reference proteome</keyword>
<dbReference type="AlphaFoldDB" id="A0AA88GLI9"/>
<feature type="chain" id="PRO_5041732702" evidence="1">
    <location>
        <begin position="20"/>
        <end position="225"/>
    </location>
</feature>
<comment type="caution">
    <text evidence="2">The sequence shown here is derived from an EMBL/GenBank/DDBJ whole genome shotgun (WGS) entry which is preliminary data.</text>
</comment>
<evidence type="ECO:0000256" key="1">
    <source>
        <dbReference type="SAM" id="SignalP"/>
    </source>
</evidence>
<evidence type="ECO:0000313" key="2">
    <source>
        <dbReference type="EMBL" id="KAG2382450.1"/>
    </source>
</evidence>